<reference evidence="1" key="1">
    <citation type="submission" date="2018-05" db="EMBL/GenBank/DDBJ databases">
        <authorList>
            <person name="Lanie J.A."/>
            <person name="Ng W.-L."/>
            <person name="Kazmierczak K.M."/>
            <person name="Andrzejewski T.M."/>
            <person name="Davidsen T.M."/>
            <person name="Wayne K.J."/>
            <person name="Tettelin H."/>
            <person name="Glass J.I."/>
            <person name="Rusch D."/>
            <person name="Podicherti R."/>
            <person name="Tsui H.-C.T."/>
            <person name="Winkler M.E."/>
        </authorList>
    </citation>
    <scope>NUCLEOTIDE SEQUENCE</scope>
</reference>
<protein>
    <submittedName>
        <fullName evidence="1">Uncharacterized protein</fullName>
    </submittedName>
</protein>
<name>A0A382UCB6_9ZZZZ</name>
<proteinExistence type="predicted"/>
<accession>A0A382UCB6</accession>
<organism evidence="1">
    <name type="scientific">marine metagenome</name>
    <dbReference type="NCBI Taxonomy" id="408172"/>
    <lineage>
        <taxon>unclassified sequences</taxon>
        <taxon>metagenomes</taxon>
        <taxon>ecological metagenomes</taxon>
    </lineage>
</organism>
<dbReference type="EMBL" id="UINC01143166">
    <property type="protein sequence ID" value="SVD31930.1"/>
    <property type="molecule type" value="Genomic_DNA"/>
</dbReference>
<sequence length="96" mass="10820">MKTFDKRLMETVSVIHAAFDEKPHVVAFVEVDKKLSTTAKLEKAFMLTNSINDAWWNNEGVTKMFPEEGCRSTSVGDMVLVGKEKYKCDSSGWSLV</sequence>
<gene>
    <name evidence="1" type="ORF">METZ01_LOCUS384784</name>
</gene>
<evidence type="ECO:0000313" key="1">
    <source>
        <dbReference type="EMBL" id="SVD31930.1"/>
    </source>
</evidence>
<dbReference type="AlphaFoldDB" id="A0A382UCB6"/>